<gene>
    <name evidence="1" type="ORF">LBRM2904_30.3070</name>
</gene>
<reference evidence="1 2" key="1">
    <citation type="submission" date="2018-09" db="EMBL/GenBank/DDBJ databases">
        <authorList>
            <person name="Peiro R."/>
            <person name="Begona"/>
            <person name="Cbmso G."/>
            <person name="Lopez M."/>
            <person name="Gonzalez S."/>
        </authorList>
    </citation>
    <scope>NUCLEOTIDE SEQUENCE [LARGE SCALE GENOMIC DNA]</scope>
</reference>
<dbReference type="KEGG" id="lbz:LBRM_30_2970"/>
<organism evidence="1 2">
    <name type="scientific">Leishmania braziliensis MHOM/BR/75/M2904</name>
    <dbReference type="NCBI Taxonomy" id="420245"/>
    <lineage>
        <taxon>Eukaryota</taxon>
        <taxon>Discoba</taxon>
        <taxon>Euglenozoa</taxon>
        <taxon>Kinetoplastea</taxon>
        <taxon>Metakinetoplastina</taxon>
        <taxon>Trypanosomatida</taxon>
        <taxon>Trypanosomatidae</taxon>
        <taxon>Leishmaniinae</taxon>
        <taxon>Leishmania</taxon>
        <taxon>Leishmania braziliensis species complex</taxon>
    </lineage>
</organism>
<proteinExistence type="predicted"/>
<dbReference type="AlphaFoldDB" id="A0A3P3ZD10"/>
<name>A0A3P3ZD10_LEIBR</name>
<evidence type="ECO:0000313" key="1">
    <source>
        <dbReference type="EMBL" id="SYZ68120.1"/>
    </source>
</evidence>
<dbReference type="EMBL" id="LS997629">
    <property type="protein sequence ID" value="SYZ68120.1"/>
    <property type="molecule type" value="Genomic_DNA"/>
</dbReference>
<dbReference type="Proteomes" id="UP000319462">
    <property type="component" value="Chromosome 30"/>
</dbReference>
<sequence>MTSLSPPPNAGAMPLHSSSNNAVEDFRPNDRLLLSFIALSAAQSTIARSAEVVLDAVLMLPTTLSSSSSSESVAPSVHGGNTADRLSDLYPEVRVLLHLHYVRCALRDLQECPTHARHTFFSIIQEHLTALALVLPEPLFTAIATVLQRFLAMNTDEALAKDRLHVLEVQLMHVVEVTQAELLRATKHLSVRAGVLTLRFHHDIPYL</sequence>
<evidence type="ECO:0000313" key="2">
    <source>
        <dbReference type="Proteomes" id="UP000319462"/>
    </source>
</evidence>
<dbReference type="VEuPathDB" id="TriTrypDB:LbrM.30.2970"/>
<protein>
    <submittedName>
        <fullName evidence="1">Hypothetical_protein</fullName>
    </submittedName>
</protein>
<dbReference type="RefSeq" id="XP_001566922.1">
    <property type="nucleotide sequence ID" value="XM_001566872.1"/>
</dbReference>
<accession>A0A3P3ZD10</accession>